<dbReference type="Proteomes" id="UP000299102">
    <property type="component" value="Unassembled WGS sequence"/>
</dbReference>
<proteinExistence type="predicted"/>
<name>A0A4C1WCY7_EUMVA</name>
<comment type="caution">
    <text evidence="1">The sequence shown here is derived from an EMBL/GenBank/DDBJ whole genome shotgun (WGS) entry which is preliminary data.</text>
</comment>
<protein>
    <submittedName>
        <fullName evidence="1">Uncharacterized protein</fullName>
    </submittedName>
</protein>
<organism evidence="1 2">
    <name type="scientific">Eumeta variegata</name>
    <name type="common">Bagworm moth</name>
    <name type="synonym">Eumeta japonica</name>
    <dbReference type="NCBI Taxonomy" id="151549"/>
    <lineage>
        <taxon>Eukaryota</taxon>
        <taxon>Metazoa</taxon>
        <taxon>Ecdysozoa</taxon>
        <taxon>Arthropoda</taxon>
        <taxon>Hexapoda</taxon>
        <taxon>Insecta</taxon>
        <taxon>Pterygota</taxon>
        <taxon>Neoptera</taxon>
        <taxon>Endopterygota</taxon>
        <taxon>Lepidoptera</taxon>
        <taxon>Glossata</taxon>
        <taxon>Ditrysia</taxon>
        <taxon>Tineoidea</taxon>
        <taxon>Psychidae</taxon>
        <taxon>Oiketicinae</taxon>
        <taxon>Eumeta</taxon>
    </lineage>
</organism>
<reference evidence="1 2" key="1">
    <citation type="journal article" date="2019" name="Commun. Biol.">
        <title>The bagworm genome reveals a unique fibroin gene that provides high tensile strength.</title>
        <authorList>
            <person name="Kono N."/>
            <person name="Nakamura H."/>
            <person name="Ohtoshi R."/>
            <person name="Tomita M."/>
            <person name="Numata K."/>
            <person name="Arakawa K."/>
        </authorList>
    </citation>
    <scope>NUCLEOTIDE SEQUENCE [LARGE SCALE GENOMIC DNA]</scope>
</reference>
<dbReference type="AlphaFoldDB" id="A0A4C1WCY7"/>
<keyword evidence="2" id="KW-1185">Reference proteome</keyword>
<dbReference type="EMBL" id="BGZK01000533">
    <property type="protein sequence ID" value="GBP48913.1"/>
    <property type="molecule type" value="Genomic_DNA"/>
</dbReference>
<gene>
    <name evidence="1" type="ORF">EVAR_96894_1</name>
</gene>
<sequence>MNRFVGAVIRRRPRPLVRAAPILYASPLYVTPSKKNIGTFIGPEHSYGFRGKTCAGDMRSDAQADLQRRTTSIDLVRHIILSLNKMDERHLKVDLHRGPYTCQRWRRTLPTCLQQANGPARPVGYRTLAEYRCEMAASAVAFRSASEDYGGPLPAPADILFPSKSFSGPTLPIRYPTVS</sequence>
<evidence type="ECO:0000313" key="2">
    <source>
        <dbReference type="Proteomes" id="UP000299102"/>
    </source>
</evidence>
<evidence type="ECO:0000313" key="1">
    <source>
        <dbReference type="EMBL" id="GBP48913.1"/>
    </source>
</evidence>
<accession>A0A4C1WCY7</accession>